<proteinExistence type="predicted"/>
<comment type="caution">
    <text evidence="1">The sequence shown here is derived from an EMBL/GenBank/DDBJ whole genome shotgun (WGS) entry which is preliminary data.</text>
</comment>
<protein>
    <submittedName>
        <fullName evidence="1">Uncharacterized protein</fullName>
    </submittedName>
</protein>
<dbReference type="EMBL" id="JANHOG010000282">
    <property type="protein sequence ID" value="KAJ3555980.1"/>
    <property type="molecule type" value="Genomic_DNA"/>
</dbReference>
<name>A0ACC1T8Y0_9APHY</name>
<organism evidence="1 2">
    <name type="scientific">Phlebia brevispora</name>
    <dbReference type="NCBI Taxonomy" id="194682"/>
    <lineage>
        <taxon>Eukaryota</taxon>
        <taxon>Fungi</taxon>
        <taxon>Dikarya</taxon>
        <taxon>Basidiomycota</taxon>
        <taxon>Agaricomycotina</taxon>
        <taxon>Agaricomycetes</taxon>
        <taxon>Polyporales</taxon>
        <taxon>Meruliaceae</taxon>
        <taxon>Phlebia</taxon>
    </lineage>
</organism>
<reference evidence="1" key="1">
    <citation type="submission" date="2022-07" db="EMBL/GenBank/DDBJ databases">
        <title>Genome Sequence of Phlebia brevispora.</title>
        <authorList>
            <person name="Buettner E."/>
        </authorList>
    </citation>
    <scope>NUCLEOTIDE SEQUENCE</scope>
    <source>
        <strain evidence="1">MPL23</strain>
    </source>
</reference>
<accession>A0ACC1T8Y0</accession>
<gene>
    <name evidence="1" type="ORF">NM688_g2281</name>
</gene>
<keyword evidence="2" id="KW-1185">Reference proteome</keyword>
<sequence length="305" mass="33568">MHANEHAKESIKWVNPMLSHSECAPGPANTSTRSLAAIEPDSILATMPTCIICLSALKNPAALPCGHVFCYECIVRVVRNVQPYTHQHFCPTCRGPYTITHVDPELLPSHLRQHFTPAIRKLCLDFSMPSTSPGSSSSEECERLRAENASLKSCCEVWRKRAGVHAAATLGLVGLARLARDHALKMKQEKTELEEKYNALKRKHEYMEKPAPYLPTPPETYEIPRIIRPRPRAASPTTFRPISPCPSDASYCSDCPDCQPPAKRQRASSPIPHFKRSPTTPTIPLPASPSSTGPLTPPAEVKVAA</sequence>
<dbReference type="Proteomes" id="UP001148662">
    <property type="component" value="Unassembled WGS sequence"/>
</dbReference>
<evidence type="ECO:0000313" key="1">
    <source>
        <dbReference type="EMBL" id="KAJ3555980.1"/>
    </source>
</evidence>
<evidence type="ECO:0000313" key="2">
    <source>
        <dbReference type="Proteomes" id="UP001148662"/>
    </source>
</evidence>